<gene>
    <name evidence="1" type="ORF">PB1_07027</name>
</gene>
<proteinExistence type="predicted"/>
<dbReference type="STRING" id="997296.PB1_07027"/>
<keyword evidence="2" id="KW-1185">Reference proteome</keyword>
<dbReference type="AlphaFoldDB" id="I3E0S2"/>
<dbReference type="PATRIC" id="fig|997296.3.peg.1492"/>
<dbReference type="Proteomes" id="UP000010523">
    <property type="component" value="Unassembled WGS sequence"/>
</dbReference>
<sequence>MTSATTAMKELLKKHSGFTAAEKSRRKPGFSFWFLQGVYSCRLRFSIEMIKYLICEERSNVMFCGWRYVVK</sequence>
<accession>I3E0S2</accession>
<evidence type="ECO:0000313" key="1">
    <source>
        <dbReference type="EMBL" id="EIJ80093.1"/>
    </source>
</evidence>
<comment type="caution">
    <text evidence="1">The sequence shown here is derived from an EMBL/GenBank/DDBJ whole genome shotgun (WGS) entry which is preliminary data.</text>
</comment>
<protein>
    <submittedName>
        <fullName evidence="1">Uncharacterized protein</fullName>
    </submittedName>
</protein>
<reference evidence="1 2" key="1">
    <citation type="journal article" date="2012" name="Appl. Environ. Microbiol.">
        <title>Genome Sequence of Thermotolerant Bacillus methanolicus: Features and Regulation Related to Methylotrophy and Production of L-Lysine and L-Glutamate from Methanol.</title>
        <authorList>
            <person name="Heggeset T.M."/>
            <person name="Krog A."/>
            <person name="Balzer S."/>
            <person name="Wentzel A."/>
            <person name="Ellingsen T.E."/>
            <person name="Brautaset T."/>
        </authorList>
    </citation>
    <scope>NUCLEOTIDE SEQUENCE [LARGE SCALE GENOMIC DNA]</scope>
    <source>
        <strain evidence="1 2">PB1</strain>
    </source>
</reference>
<evidence type="ECO:0000313" key="2">
    <source>
        <dbReference type="Proteomes" id="UP000010523"/>
    </source>
</evidence>
<organism evidence="1 2">
    <name type="scientific">Bacillus methanolicus PB1</name>
    <dbReference type="NCBI Taxonomy" id="997296"/>
    <lineage>
        <taxon>Bacteria</taxon>
        <taxon>Bacillati</taxon>
        <taxon>Bacillota</taxon>
        <taxon>Bacilli</taxon>
        <taxon>Bacillales</taxon>
        <taxon>Bacillaceae</taxon>
        <taxon>Bacillus</taxon>
    </lineage>
</organism>
<dbReference type="EMBL" id="AFEU01000002">
    <property type="protein sequence ID" value="EIJ80093.1"/>
    <property type="molecule type" value="Genomic_DNA"/>
</dbReference>
<name>I3E0S2_BACMT</name>